<keyword evidence="3 13" id="KW-0235">DNA replication</keyword>
<dbReference type="PANTHER" id="PTHR30153">
    <property type="entry name" value="REPLICATIVE DNA HELICASE DNAB"/>
    <property type="match status" value="1"/>
</dbReference>
<accession>A0A383XQD3</accession>
<organism evidence="15 16">
    <name type="scientific">Abyssibacter profundi</name>
    <dbReference type="NCBI Taxonomy" id="2182787"/>
    <lineage>
        <taxon>Bacteria</taxon>
        <taxon>Pseudomonadati</taxon>
        <taxon>Pseudomonadota</taxon>
        <taxon>Gammaproteobacteria</taxon>
        <taxon>Chromatiales</taxon>
        <taxon>Oceanococcaceae</taxon>
        <taxon>Abyssibacter</taxon>
    </lineage>
</organism>
<keyword evidence="8 13" id="KW-0238">DNA-binding</keyword>
<protein>
    <recommendedName>
        <fullName evidence="12 13">Replicative DNA helicase</fullName>
        <ecNumber evidence="12 13">5.6.2.3</ecNumber>
    </recommendedName>
</protein>
<dbReference type="RefSeq" id="WP_109721400.1">
    <property type="nucleotide sequence ID" value="NZ_QEQK01000017.1"/>
</dbReference>
<gene>
    <name evidence="15" type="ORF">DEH80_15340</name>
</gene>
<dbReference type="NCBIfam" id="NF004384">
    <property type="entry name" value="PRK05748.1"/>
    <property type="match status" value="1"/>
</dbReference>
<comment type="catalytic activity">
    <reaction evidence="11 13">
        <text>ATP + H2O = ADP + phosphate + H(+)</text>
        <dbReference type="Rhea" id="RHEA:13065"/>
        <dbReference type="ChEBI" id="CHEBI:15377"/>
        <dbReference type="ChEBI" id="CHEBI:15378"/>
        <dbReference type="ChEBI" id="CHEBI:30616"/>
        <dbReference type="ChEBI" id="CHEBI:43474"/>
        <dbReference type="ChEBI" id="CHEBI:456216"/>
        <dbReference type="EC" id="5.6.2.3"/>
    </reaction>
</comment>
<evidence type="ECO:0000259" key="14">
    <source>
        <dbReference type="PROSITE" id="PS51199"/>
    </source>
</evidence>
<comment type="caution">
    <text evidence="15">The sequence shown here is derived from an EMBL/GenBank/DDBJ whole genome shotgun (WGS) entry which is preliminary data.</text>
</comment>
<evidence type="ECO:0000256" key="7">
    <source>
        <dbReference type="ARBA" id="ARBA00022840"/>
    </source>
</evidence>
<evidence type="ECO:0000256" key="12">
    <source>
        <dbReference type="NCBIfam" id="TIGR00665"/>
    </source>
</evidence>
<dbReference type="FunFam" id="3.40.50.300:FF:000076">
    <property type="entry name" value="Replicative DNA helicase"/>
    <property type="match status" value="1"/>
</dbReference>
<evidence type="ECO:0000256" key="11">
    <source>
        <dbReference type="ARBA" id="ARBA00048954"/>
    </source>
</evidence>
<evidence type="ECO:0000256" key="9">
    <source>
        <dbReference type="ARBA" id="ARBA00023235"/>
    </source>
</evidence>
<dbReference type="EC" id="5.6.2.3" evidence="12 13"/>
<keyword evidence="2 13" id="KW-0639">Primosome</keyword>
<dbReference type="GO" id="GO:1990077">
    <property type="term" value="C:primosome complex"/>
    <property type="evidence" value="ECO:0007669"/>
    <property type="project" value="UniProtKB-UniRule"/>
</dbReference>
<keyword evidence="6 13" id="KW-0347">Helicase</keyword>
<keyword evidence="5 13" id="KW-0378">Hydrolase</keyword>
<dbReference type="InterPro" id="IPR007694">
    <property type="entry name" value="DNA_helicase_DnaB-like_C"/>
</dbReference>
<keyword evidence="4 13" id="KW-0547">Nucleotide-binding</keyword>
<dbReference type="Pfam" id="PF00772">
    <property type="entry name" value="DnaB"/>
    <property type="match status" value="1"/>
</dbReference>
<evidence type="ECO:0000256" key="5">
    <source>
        <dbReference type="ARBA" id="ARBA00022801"/>
    </source>
</evidence>
<dbReference type="NCBIfam" id="TIGR00665">
    <property type="entry name" value="DnaB"/>
    <property type="match status" value="1"/>
</dbReference>
<dbReference type="Pfam" id="PF03796">
    <property type="entry name" value="DnaB_C"/>
    <property type="match status" value="1"/>
</dbReference>
<dbReference type="FunFam" id="1.10.860.10:FF:000001">
    <property type="entry name" value="Replicative DNA helicase"/>
    <property type="match status" value="1"/>
</dbReference>
<dbReference type="Gene3D" id="1.10.860.10">
    <property type="entry name" value="DNAb Helicase, Chain A"/>
    <property type="match status" value="1"/>
</dbReference>
<dbReference type="PROSITE" id="PS51199">
    <property type="entry name" value="SF4_HELICASE"/>
    <property type="match status" value="1"/>
</dbReference>
<comment type="function">
    <text evidence="10 13">The main replicative DNA helicase, it participates in initiation and elongation during chromosome replication. Travels ahead of the DNA replisome, separating dsDNA into templates for DNA synthesis. A processive ATP-dependent 5'-3' DNA helicase it has DNA-dependent ATPase activity.</text>
</comment>
<evidence type="ECO:0000313" key="16">
    <source>
        <dbReference type="Proteomes" id="UP000251800"/>
    </source>
</evidence>
<dbReference type="GO" id="GO:0042802">
    <property type="term" value="F:identical protein binding"/>
    <property type="evidence" value="ECO:0007669"/>
    <property type="project" value="UniProtKB-ARBA"/>
</dbReference>
<keyword evidence="16" id="KW-1185">Reference proteome</keyword>
<evidence type="ECO:0000256" key="3">
    <source>
        <dbReference type="ARBA" id="ARBA00022705"/>
    </source>
</evidence>
<evidence type="ECO:0000256" key="4">
    <source>
        <dbReference type="ARBA" id="ARBA00022741"/>
    </source>
</evidence>
<dbReference type="Proteomes" id="UP000251800">
    <property type="component" value="Unassembled WGS sequence"/>
</dbReference>
<dbReference type="GO" id="GO:0005829">
    <property type="term" value="C:cytosol"/>
    <property type="evidence" value="ECO:0007669"/>
    <property type="project" value="TreeGrafter"/>
</dbReference>
<evidence type="ECO:0000256" key="8">
    <source>
        <dbReference type="ARBA" id="ARBA00023125"/>
    </source>
</evidence>
<reference evidence="15 16" key="1">
    <citation type="submission" date="2018-05" db="EMBL/GenBank/DDBJ databases">
        <title>Abyssibacter profundi OUC007T gen. nov., sp. nov, a marine bacterium isolated from seawater of the Mariana Trench.</title>
        <authorList>
            <person name="Zhou S."/>
        </authorList>
    </citation>
    <scope>NUCLEOTIDE SEQUENCE [LARGE SCALE GENOMIC DNA]</scope>
    <source>
        <strain evidence="15 16">OUC007</strain>
    </source>
</reference>
<comment type="similarity">
    <text evidence="1 13">Belongs to the helicase family. DnaB subfamily.</text>
</comment>
<proteinExistence type="inferred from homology"/>
<dbReference type="AlphaFoldDB" id="A0A383XQD3"/>
<name>A0A383XQD3_9GAMM</name>
<dbReference type="GO" id="GO:0005524">
    <property type="term" value="F:ATP binding"/>
    <property type="evidence" value="ECO:0007669"/>
    <property type="project" value="UniProtKB-UniRule"/>
</dbReference>
<dbReference type="GO" id="GO:0043139">
    <property type="term" value="F:5'-3' DNA helicase activity"/>
    <property type="evidence" value="ECO:0007669"/>
    <property type="project" value="UniProtKB-EC"/>
</dbReference>
<dbReference type="SMART" id="SM00382">
    <property type="entry name" value="AAA"/>
    <property type="match status" value="1"/>
</dbReference>
<dbReference type="SUPFAM" id="SSF52540">
    <property type="entry name" value="P-loop containing nucleoside triphosphate hydrolases"/>
    <property type="match status" value="1"/>
</dbReference>
<dbReference type="InterPro" id="IPR007692">
    <property type="entry name" value="DNA_helicase_DnaB"/>
</dbReference>
<dbReference type="OrthoDB" id="9773982at2"/>
<evidence type="ECO:0000313" key="15">
    <source>
        <dbReference type="EMBL" id="PWN54837.1"/>
    </source>
</evidence>
<dbReference type="PANTHER" id="PTHR30153:SF2">
    <property type="entry name" value="REPLICATIVE DNA HELICASE"/>
    <property type="match status" value="1"/>
</dbReference>
<keyword evidence="9" id="KW-0413">Isomerase</keyword>
<feature type="domain" description="SF4 helicase" evidence="14">
    <location>
        <begin position="176"/>
        <end position="455"/>
    </location>
</feature>
<dbReference type="EMBL" id="QEQK01000017">
    <property type="protein sequence ID" value="PWN54837.1"/>
    <property type="molecule type" value="Genomic_DNA"/>
</dbReference>
<dbReference type="SUPFAM" id="SSF48024">
    <property type="entry name" value="N-terminal domain of DnaB helicase"/>
    <property type="match status" value="1"/>
</dbReference>
<dbReference type="InterPro" id="IPR007693">
    <property type="entry name" value="DNA_helicase_DnaB-like_N"/>
</dbReference>
<dbReference type="GO" id="GO:0006269">
    <property type="term" value="P:DNA replication, synthesis of primer"/>
    <property type="evidence" value="ECO:0007669"/>
    <property type="project" value="UniProtKB-UniRule"/>
</dbReference>
<sequence>MDKRLPPHFLEAEQAVLGGLMLGDDAWDQVADRIRKDDFYRHDHRLIFEAAEVLAGADQPRDIVTVSECLASRGQLENAGGLAYLATLANERGSAANIKAYADIVRERSVLRRLIAVGTSILDLGFAPEGRSATDLIDAAERSVLEIAESSRRSGVGPRHGADYLDQVFDNLEQIVSGQLAGTSTGLRDLDGQTTGMHAGDLIIVAGRPSMGKTSFAMNIAEAVSTDPKKPKAVLVFSLEMPGDQLMMRMVSSFGRVDQGRLRSGNLDNFDWDKIHSAMELLHRAPIYIDDDGQLSPTELRSRARRLKRELANRKTEEYPEGMELGLILVDYLQLMQVPGFKENRTNEIGMISRGLKSLAKELEVPVIALSQLNRGVENREDKRPRMADLRESGGIEQDADIILFIYRDEVYNKGTDKKGRAEIIIAKQRNGPIGTVDATFHGRYTRFDNLAEDTAYAKE</sequence>
<dbReference type="InterPro" id="IPR027417">
    <property type="entry name" value="P-loop_NTPase"/>
</dbReference>
<dbReference type="InterPro" id="IPR036185">
    <property type="entry name" value="DNA_heli_DnaB-like_N_sf"/>
</dbReference>
<evidence type="ECO:0000256" key="1">
    <source>
        <dbReference type="ARBA" id="ARBA00008428"/>
    </source>
</evidence>
<keyword evidence="7 13" id="KW-0067">ATP-binding</keyword>
<evidence type="ECO:0000256" key="2">
    <source>
        <dbReference type="ARBA" id="ARBA00022515"/>
    </source>
</evidence>
<dbReference type="Gene3D" id="3.40.50.300">
    <property type="entry name" value="P-loop containing nucleotide triphosphate hydrolases"/>
    <property type="match status" value="1"/>
</dbReference>
<dbReference type="InterPro" id="IPR016136">
    <property type="entry name" value="DNA_helicase_N/primase_C"/>
</dbReference>
<evidence type="ECO:0000256" key="6">
    <source>
        <dbReference type="ARBA" id="ARBA00022806"/>
    </source>
</evidence>
<dbReference type="GO" id="GO:0016887">
    <property type="term" value="F:ATP hydrolysis activity"/>
    <property type="evidence" value="ECO:0007669"/>
    <property type="project" value="RHEA"/>
</dbReference>
<dbReference type="InterPro" id="IPR003593">
    <property type="entry name" value="AAA+_ATPase"/>
</dbReference>
<evidence type="ECO:0000256" key="10">
    <source>
        <dbReference type="ARBA" id="ARBA00044932"/>
    </source>
</evidence>
<evidence type="ECO:0000256" key="13">
    <source>
        <dbReference type="RuleBase" id="RU362085"/>
    </source>
</evidence>
<dbReference type="GO" id="GO:0003677">
    <property type="term" value="F:DNA binding"/>
    <property type="evidence" value="ECO:0007669"/>
    <property type="project" value="UniProtKB-UniRule"/>
</dbReference>
<dbReference type="CDD" id="cd00984">
    <property type="entry name" value="DnaB_C"/>
    <property type="match status" value="1"/>
</dbReference>